<dbReference type="EMBL" id="LR134406">
    <property type="protein sequence ID" value="VEH69091.1"/>
    <property type="molecule type" value="Genomic_DNA"/>
</dbReference>
<evidence type="ECO:0000256" key="1">
    <source>
        <dbReference type="SAM" id="MobiDB-lite"/>
    </source>
</evidence>
<dbReference type="RefSeq" id="WP_061787252.1">
    <property type="nucleotide sequence ID" value="NZ_LR134406.1"/>
</dbReference>
<feature type="region of interest" description="Disordered" evidence="1">
    <location>
        <begin position="77"/>
        <end position="97"/>
    </location>
</feature>
<dbReference type="AlphaFoldDB" id="A0A3S4UAP3"/>
<keyword evidence="2" id="KW-0732">Signal</keyword>
<organism evidence="3 4">
    <name type="scientific">Arachnia propionica</name>
    <dbReference type="NCBI Taxonomy" id="1750"/>
    <lineage>
        <taxon>Bacteria</taxon>
        <taxon>Bacillati</taxon>
        <taxon>Actinomycetota</taxon>
        <taxon>Actinomycetes</taxon>
        <taxon>Propionibacteriales</taxon>
        <taxon>Propionibacteriaceae</taxon>
        <taxon>Arachnia</taxon>
    </lineage>
</organism>
<proteinExistence type="predicted"/>
<protein>
    <submittedName>
        <fullName evidence="3">Uncharacterized protein</fullName>
    </submittedName>
</protein>
<dbReference type="InterPro" id="IPR011047">
    <property type="entry name" value="Quinoprotein_ADH-like_sf"/>
</dbReference>
<accession>A0A3S4UAP3</accession>
<feature type="chain" id="PRO_5038338583" evidence="2">
    <location>
        <begin position="19"/>
        <end position="409"/>
    </location>
</feature>
<feature type="compositionally biased region" description="Polar residues" evidence="1">
    <location>
        <begin position="77"/>
        <end position="88"/>
    </location>
</feature>
<gene>
    <name evidence="3" type="ORF">NCTC12967_00355</name>
</gene>
<evidence type="ECO:0000313" key="4">
    <source>
        <dbReference type="Proteomes" id="UP000273044"/>
    </source>
</evidence>
<evidence type="ECO:0000313" key="3">
    <source>
        <dbReference type="EMBL" id="VEH69091.1"/>
    </source>
</evidence>
<feature type="signal peptide" evidence="2">
    <location>
        <begin position="1"/>
        <end position="18"/>
    </location>
</feature>
<evidence type="ECO:0000256" key="2">
    <source>
        <dbReference type="SAM" id="SignalP"/>
    </source>
</evidence>
<keyword evidence="4" id="KW-1185">Reference proteome</keyword>
<dbReference type="SUPFAM" id="SSF50998">
    <property type="entry name" value="Quinoprotein alcohol dehydrogenase-like"/>
    <property type="match status" value="1"/>
</dbReference>
<reference evidence="3 4" key="1">
    <citation type="submission" date="2018-12" db="EMBL/GenBank/DDBJ databases">
        <authorList>
            <consortium name="Pathogen Informatics"/>
        </authorList>
    </citation>
    <scope>NUCLEOTIDE SEQUENCE [LARGE SCALE GENOMIC DNA]</scope>
    <source>
        <strain evidence="3 4">NCTC12967</strain>
    </source>
</reference>
<dbReference type="Proteomes" id="UP000273044">
    <property type="component" value="Chromosome"/>
</dbReference>
<dbReference type="GeneID" id="64405852"/>
<sequence>MKLTHLLLGALLTLPLSASTQPPSGAELPVSIAEANPSTLVEAPTPTRNGWEVVVLGHRRLSSDTVSKILAATSSGPVLSIDTSPRGNNDSKDRKTHPATMLVALKPEDGSVRWARIIEPATKDFSESELPLTPQVAYEQGRRSVGNSIVASPDGTRLAVPLLSHMRPADSTKISDQRTKVVVLDAATGNEVRTVEVAGMVLGHALTGDCLVVETAENYYPAGTGTLNVFPLGEPAAEPVTFRTDLWLAGATANSLLMSPQFDKEKTSFRPTGRSRTFTRISTSGEELGTVTGVSDLHPGGWLERFKDPDAAQALIAQNLDELSLAEQLEKLPRELVNADSGAVVDLTGASPRDVVTSSGWGIFLKPAIQPIEREAVPWLNTTAGDQTPRKEFLNYFKEEGYAVHYAPI</sequence>
<name>A0A3S4UAP3_9ACTN</name>